<organism evidence="9 10">
    <name type="scientific">Sphingomonas pseudosanguinis</name>
    <dbReference type="NCBI Taxonomy" id="413712"/>
    <lineage>
        <taxon>Bacteria</taxon>
        <taxon>Pseudomonadati</taxon>
        <taxon>Pseudomonadota</taxon>
        <taxon>Alphaproteobacteria</taxon>
        <taxon>Sphingomonadales</taxon>
        <taxon>Sphingomonadaceae</taxon>
        <taxon>Sphingomonas</taxon>
    </lineage>
</organism>
<dbReference type="InterPro" id="IPR050570">
    <property type="entry name" value="Cell_wall_metabolism_enzyme"/>
</dbReference>
<dbReference type="GO" id="GO:0046872">
    <property type="term" value="F:metal ion binding"/>
    <property type="evidence" value="ECO:0007669"/>
    <property type="project" value="UniProtKB-KW"/>
</dbReference>
<keyword evidence="6" id="KW-0482">Metalloprotease</keyword>
<keyword evidence="4 9" id="KW-0378">Hydrolase</keyword>
<evidence type="ECO:0000256" key="2">
    <source>
        <dbReference type="ARBA" id="ARBA00022670"/>
    </source>
</evidence>
<keyword evidence="5" id="KW-0862">Zinc</keyword>
<dbReference type="GO" id="GO:0006508">
    <property type="term" value="P:proteolysis"/>
    <property type="evidence" value="ECO:0007669"/>
    <property type="project" value="UniProtKB-KW"/>
</dbReference>
<dbReference type="EMBL" id="JACIDH010000005">
    <property type="protein sequence ID" value="MBB3879195.1"/>
    <property type="molecule type" value="Genomic_DNA"/>
</dbReference>
<dbReference type="SUPFAM" id="SSF51261">
    <property type="entry name" value="Duplicated hybrid motif"/>
    <property type="match status" value="1"/>
</dbReference>
<feature type="transmembrane region" description="Helical" evidence="7">
    <location>
        <begin position="12"/>
        <end position="34"/>
    </location>
</feature>
<dbReference type="PANTHER" id="PTHR21666">
    <property type="entry name" value="PEPTIDASE-RELATED"/>
    <property type="match status" value="1"/>
</dbReference>
<dbReference type="InterPro" id="IPR011055">
    <property type="entry name" value="Dup_hybrid_motif"/>
</dbReference>
<comment type="caution">
    <text evidence="9">The sequence shown here is derived from an EMBL/GenBank/DDBJ whole genome shotgun (WGS) entry which is preliminary data.</text>
</comment>
<dbReference type="RefSeq" id="WP_183951387.1">
    <property type="nucleotide sequence ID" value="NZ_JACIDH010000005.1"/>
</dbReference>
<dbReference type="CDD" id="cd12797">
    <property type="entry name" value="M23_peptidase"/>
    <property type="match status" value="1"/>
</dbReference>
<evidence type="ECO:0000256" key="7">
    <source>
        <dbReference type="SAM" id="Phobius"/>
    </source>
</evidence>
<dbReference type="AlphaFoldDB" id="A0A7W6F3B4"/>
<evidence type="ECO:0000256" key="4">
    <source>
        <dbReference type="ARBA" id="ARBA00022801"/>
    </source>
</evidence>
<dbReference type="PANTHER" id="PTHR21666:SF288">
    <property type="entry name" value="CELL DIVISION PROTEIN YTFB"/>
    <property type="match status" value="1"/>
</dbReference>
<evidence type="ECO:0000256" key="6">
    <source>
        <dbReference type="ARBA" id="ARBA00023049"/>
    </source>
</evidence>
<evidence type="ECO:0000256" key="3">
    <source>
        <dbReference type="ARBA" id="ARBA00022723"/>
    </source>
</evidence>
<evidence type="ECO:0000256" key="1">
    <source>
        <dbReference type="ARBA" id="ARBA00001947"/>
    </source>
</evidence>
<evidence type="ECO:0000313" key="10">
    <source>
        <dbReference type="Proteomes" id="UP000538670"/>
    </source>
</evidence>
<dbReference type="Gene3D" id="2.70.70.10">
    <property type="entry name" value="Glucose Permease (Domain IIA)"/>
    <property type="match status" value="1"/>
</dbReference>
<feature type="domain" description="M23ase beta-sheet core" evidence="8">
    <location>
        <begin position="84"/>
        <end position="192"/>
    </location>
</feature>
<evidence type="ECO:0000256" key="5">
    <source>
        <dbReference type="ARBA" id="ARBA00022833"/>
    </source>
</evidence>
<dbReference type="GO" id="GO:0004222">
    <property type="term" value="F:metalloendopeptidase activity"/>
    <property type="evidence" value="ECO:0007669"/>
    <property type="project" value="TreeGrafter"/>
</dbReference>
<dbReference type="Proteomes" id="UP000538670">
    <property type="component" value="Unassembled WGS sequence"/>
</dbReference>
<keyword evidence="7" id="KW-0812">Transmembrane</keyword>
<keyword evidence="7" id="KW-1133">Transmembrane helix</keyword>
<dbReference type="Pfam" id="PF01551">
    <property type="entry name" value="Peptidase_M23"/>
    <property type="match status" value="1"/>
</dbReference>
<protein>
    <submittedName>
        <fullName evidence="9">Murein DD-endopeptidase MepM/ murein hydrolase activator NlpD</fullName>
    </submittedName>
</protein>
<evidence type="ECO:0000259" key="8">
    <source>
        <dbReference type="Pfam" id="PF01551"/>
    </source>
</evidence>
<keyword evidence="7" id="KW-0472">Membrane</keyword>
<comment type="cofactor">
    <cofactor evidence="1">
        <name>Zn(2+)</name>
        <dbReference type="ChEBI" id="CHEBI:29105"/>
    </cofactor>
</comment>
<proteinExistence type="predicted"/>
<keyword evidence="3" id="KW-0479">Metal-binding</keyword>
<reference evidence="9 10" key="1">
    <citation type="submission" date="2020-08" db="EMBL/GenBank/DDBJ databases">
        <title>Genomic Encyclopedia of Type Strains, Phase IV (KMG-IV): sequencing the most valuable type-strain genomes for metagenomic binning, comparative biology and taxonomic classification.</title>
        <authorList>
            <person name="Goeker M."/>
        </authorList>
    </citation>
    <scope>NUCLEOTIDE SEQUENCE [LARGE SCALE GENOMIC DNA]</scope>
    <source>
        <strain evidence="9 10">DSM 19512</strain>
    </source>
</reference>
<keyword evidence="2" id="KW-0645">Protease</keyword>
<gene>
    <name evidence="9" type="ORF">GGR48_001620</name>
</gene>
<sequence>MSRRGGRGPLSRFGWVMLALIVIGVGGFLSMLSFGPAEVVVPEVTAPPRQAAAGSSAALAMPIAGYPATALHRDWGDPREGGKRKHQGIDLMAPSGTPVVAALPGTVEKLFDSERGGHTLYIRSLDRRWSLYYAHLKGYAPDVAEGQRVARGQVVGYVGDTGNAGAGNTHLHFGVSWMRAGDRWYQGEPVDPYPLLAGKTASS</sequence>
<accession>A0A7W6F3B4</accession>
<dbReference type="InterPro" id="IPR016047">
    <property type="entry name" value="M23ase_b-sheet_dom"/>
</dbReference>
<name>A0A7W6F3B4_9SPHN</name>
<evidence type="ECO:0000313" key="9">
    <source>
        <dbReference type="EMBL" id="MBB3879195.1"/>
    </source>
</evidence>
<keyword evidence="10" id="KW-1185">Reference proteome</keyword>